<sequence length="100" mass="11178">MLGYTLAYMFSNRRIFRDPPGELTSAQESTARSAARRAAREARRSLRTARGQYRRYRAGAGAVYLDWPRWHGEYLNEYHGGGGINEGGLQVSTNVPGDAI</sequence>
<accession>A0AAI8TN54</accession>
<gene>
    <name evidence="2" type="ORF">hbim_01727</name>
</gene>
<organism evidence="2 3">
    <name type="scientific">Mycolicibacterium mageritense</name>
    <name type="common">Mycobacterium mageritense</name>
    <dbReference type="NCBI Taxonomy" id="53462"/>
    <lineage>
        <taxon>Bacteria</taxon>
        <taxon>Bacillati</taxon>
        <taxon>Actinomycetota</taxon>
        <taxon>Actinomycetes</taxon>
        <taxon>Mycobacteriales</taxon>
        <taxon>Mycobacteriaceae</taxon>
        <taxon>Mycolicibacterium</taxon>
    </lineage>
</organism>
<dbReference type="AlphaFoldDB" id="A0AAI8TN54"/>
<protein>
    <submittedName>
        <fullName evidence="2">Uncharacterized protein</fullName>
    </submittedName>
</protein>
<feature type="region of interest" description="Disordered" evidence="1">
    <location>
        <begin position="19"/>
        <end position="43"/>
    </location>
</feature>
<proteinExistence type="predicted"/>
<feature type="compositionally biased region" description="Low complexity" evidence="1">
    <location>
        <begin position="24"/>
        <end position="33"/>
    </location>
</feature>
<name>A0AAI8TN54_MYCME</name>
<reference evidence="2" key="1">
    <citation type="submission" date="2023-03" db="EMBL/GenBank/DDBJ databases">
        <title>Draft genome sequence of a Mycolicibacterium mageritense strain H4_3_1 isolated from a hybrid biological-inorganic system reactor.</title>
        <authorList>
            <person name="Feng X."/>
            <person name="Kazama D."/>
            <person name="Sato K."/>
            <person name="Kobayashi H."/>
        </authorList>
    </citation>
    <scope>NUCLEOTIDE SEQUENCE</scope>
    <source>
        <strain evidence="2">H4_3_1</strain>
    </source>
</reference>
<evidence type="ECO:0000313" key="2">
    <source>
        <dbReference type="EMBL" id="BDY27798.1"/>
    </source>
</evidence>
<dbReference type="EMBL" id="AP027452">
    <property type="protein sequence ID" value="BDY27798.1"/>
    <property type="molecule type" value="Genomic_DNA"/>
</dbReference>
<dbReference type="Proteomes" id="UP001241092">
    <property type="component" value="Chromosome"/>
</dbReference>
<evidence type="ECO:0000313" key="3">
    <source>
        <dbReference type="Proteomes" id="UP001241092"/>
    </source>
</evidence>
<evidence type="ECO:0000256" key="1">
    <source>
        <dbReference type="SAM" id="MobiDB-lite"/>
    </source>
</evidence>